<reference evidence="2 3" key="1">
    <citation type="submission" date="2019-01" db="EMBL/GenBank/DDBJ databases">
        <title>Genome sequencing of strain DFW100M-13.</title>
        <authorList>
            <person name="Heo J."/>
            <person name="Kim S.-J."/>
            <person name="Kim J.-S."/>
            <person name="Hong S.-B."/>
            <person name="Kwon S.-W."/>
        </authorList>
    </citation>
    <scope>NUCLEOTIDE SEQUENCE [LARGE SCALE GENOMIC DNA]</scope>
    <source>
        <strain evidence="2 3">DFW100M-13</strain>
    </source>
</reference>
<dbReference type="EMBL" id="CP035494">
    <property type="protein sequence ID" value="QAY59437.1"/>
    <property type="molecule type" value="Genomic_DNA"/>
</dbReference>
<organism evidence="2 3">
    <name type="scientific">Microbacterium protaetiae</name>
    <dbReference type="NCBI Taxonomy" id="2509458"/>
    <lineage>
        <taxon>Bacteria</taxon>
        <taxon>Bacillati</taxon>
        <taxon>Actinomycetota</taxon>
        <taxon>Actinomycetes</taxon>
        <taxon>Micrococcales</taxon>
        <taxon>Microbacteriaceae</taxon>
        <taxon>Microbacterium</taxon>
    </lineage>
</organism>
<dbReference type="InterPro" id="IPR011008">
    <property type="entry name" value="Dimeric_a/b-barrel"/>
</dbReference>
<keyword evidence="3" id="KW-1185">Reference proteome</keyword>
<dbReference type="Pfam" id="PF07978">
    <property type="entry name" value="NIPSNAP"/>
    <property type="match status" value="1"/>
</dbReference>
<evidence type="ECO:0000313" key="2">
    <source>
        <dbReference type="EMBL" id="QAY59437.1"/>
    </source>
</evidence>
<dbReference type="OrthoDB" id="9801573at2"/>
<dbReference type="Gene3D" id="3.30.70.100">
    <property type="match status" value="1"/>
</dbReference>
<dbReference type="SUPFAM" id="SSF54909">
    <property type="entry name" value="Dimeric alpha+beta barrel"/>
    <property type="match status" value="1"/>
</dbReference>
<dbReference type="InterPro" id="IPR012577">
    <property type="entry name" value="NIPSNAP"/>
</dbReference>
<gene>
    <name evidence="2" type="ORF">ET475_05135</name>
</gene>
<dbReference type="RefSeq" id="WP_129386745.1">
    <property type="nucleotide sequence ID" value="NZ_CP035494.1"/>
</dbReference>
<name>A0A4P6EH63_9MICO</name>
<accession>A0A4P6EH63</accession>
<evidence type="ECO:0000313" key="3">
    <source>
        <dbReference type="Proteomes" id="UP000293995"/>
    </source>
</evidence>
<dbReference type="AlphaFoldDB" id="A0A4P6EH63"/>
<proteinExistence type="predicted"/>
<evidence type="ECO:0000259" key="1">
    <source>
        <dbReference type="Pfam" id="PF07978"/>
    </source>
</evidence>
<dbReference type="KEGG" id="mprt:ET475_05135"/>
<sequence>MTGRLVEIRRYVAFPGRRAELADIMDRVVIPFVRARGVEVTGSLLVEDDDDAYIWIRAFHDESDRERAYAAIYQDPEWIDTIGPAVKELMDVERAVITTATTTA</sequence>
<feature type="domain" description="NIPSNAP" evidence="1">
    <location>
        <begin position="6"/>
        <end position="98"/>
    </location>
</feature>
<protein>
    <submittedName>
        <fullName evidence="2">NIPSNAP family containing protein</fullName>
    </submittedName>
</protein>
<dbReference type="Proteomes" id="UP000293995">
    <property type="component" value="Chromosome"/>
</dbReference>